<comment type="caution">
    <text evidence="10">The sequence shown here is derived from an EMBL/GenBank/DDBJ whole genome shotgun (WGS) entry which is preliminary data.</text>
</comment>
<evidence type="ECO:0000313" key="10">
    <source>
        <dbReference type="EMBL" id="KHK96552.1"/>
    </source>
</evidence>
<dbReference type="CDD" id="cd00483">
    <property type="entry name" value="HPPK"/>
    <property type="match status" value="1"/>
</dbReference>
<accession>A0A0B2A4M4</accession>
<comment type="pathway">
    <text evidence="2">Cofactor biosynthesis; tetrahydrofolate biosynthesis; 2-amino-4-hydroxy-6-hydroxymethyl-7,8-dihydropteridine diphosphate from 7,8-dihydroneopterin triphosphate: step 4/4.</text>
</comment>
<dbReference type="RefSeq" id="WP_039400915.1">
    <property type="nucleotide sequence ID" value="NZ_JTDK01000014.1"/>
</dbReference>
<keyword evidence="6 10" id="KW-0418">Kinase</keyword>
<dbReference type="PANTHER" id="PTHR43071">
    <property type="entry name" value="2-AMINO-4-HYDROXY-6-HYDROXYMETHYLDIHYDROPTERIDINE PYROPHOSPHOKINASE"/>
    <property type="match status" value="1"/>
</dbReference>
<keyword evidence="7" id="KW-0067">ATP-binding</keyword>
<evidence type="ECO:0000256" key="4">
    <source>
        <dbReference type="ARBA" id="ARBA00022679"/>
    </source>
</evidence>
<evidence type="ECO:0000313" key="11">
    <source>
        <dbReference type="Proteomes" id="UP000031030"/>
    </source>
</evidence>
<dbReference type="NCBIfam" id="TIGR01498">
    <property type="entry name" value="folK"/>
    <property type="match status" value="1"/>
</dbReference>
<evidence type="ECO:0000256" key="6">
    <source>
        <dbReference type="ARBA" id="ARBA00022777"/>
    </source>
</evidence>
<evidence type="ECO:0000259" key="9">
    <source>
        <dbReference type="Pfam" id="PF01288"/>
    </source>
</evidence>
<evidence type="ECO:0000256" key="2">
    <source>
        <dbReference type="ARBA" id="ARBA00005051"/>
    </source>
</evidence>
<dbReference type="SUPFAM" id="SSF55083">
    <property type="entry name" value="6-hydroxymethyl-7,8-dihydropterin pyrophosphokinase, HPPK"/>
    <property type="match status" value="1"/>
</dbReference>
<dbReference type="PANTHER" id="PTHR43071:SF1">
    <property type="entry name" value="2-AMINO-4-HYDROXY-6-HYDROXYMETHYLDIHYDROPTERIDINE PYROPHOSPHOKINASE"/>
    <property type="match status" value="1"/>
</dbReference>
<dbReference type="GO" id="GO:0016301">
    <property type="term" value="F:kinase activity"/>
    <property type="evidence" value="ECO:0007669"/>
    <property type="project" value="UniProtKB-KW"/>
</dbReference>
<dbReference type="GO" id="GO:0046654">
    <property type="term" value="P:tetrahydrofolate biosynthetic process"/>
    <property type="evidence" value="ECO:0007669"/>
    <property type="project" value="UniProtKB-UniPathway"/>
</dbReference>
<dbReference type="Gene3D" id="3.30.70.560">
    <property type="entry name" value="7,8-Dihydro-6-hydroxymethylpterin-pyrophosphokinase HPPK"/>
    <property type="match status" value="1"/>
</dbReference>
<proteinExistence type="predicted"/>
<dbReference type="InterPro" id="IPR000550">
    <property type="entry name" value="Hppk"/>
</dbReference>
<sequence length="172" mass="18318">MNRRLAQGFTPAGVWSDAVVAIGANLGARAETIDAAIDELRQLPLVAAVRAAPVIESVAVKPDGPDEDAPTYLNTVALLRTRMAPSVLLSHLHRIEAEHGRVRAERWGDRTLDLDLIAYGDVRSTDPRLTLPHPRAAERSFVLDPWLAVDADAVLPGHGAVAELSAALGATS</sequence>
<dbReference type="GO" id="GO:0046656">
    <property type="term" value="P:folic acid biosynthetic process"/>
    <property type="evidence" value="ECO:0007669"/>
    <property type="project" value="UniProtKB-KW"/>
</dbReference>
<dbReference type="GO" id="GO:0005524">
    <property type="term" value="F:ATP binding"/>
    <property type="evidence" value="ECO:0007669"/>
    <property type="project" value="UniProtKB-KW"/>
</dbReference>
<dbReference type="Proteomes" id="UP000031030">
    <property type="component" value="Unassembled WGS sequence"/>
</dbReference>
<dbReference type="STRING" id="1348253.LK09_14485"/>
<dbReference type="UniPathway" id="UPA00077">
    <property type="reaction ID" value="UER00155"/>
</dbReference>
<dbReference type="Pfam" id="PF01288">
    <property type="entry name" value="HPPK"/>
    <property type="match status" value="1"/>
</dbReference>
<evidence type="ECO:0000256" key="3">
    <source>
        <dbReference type="ARBA" id="ARBA00013253"/>
    </source>
</evidence>
<dbReference type="OrthoDB" id="9808041at2"/>
<feature type="domain" description="7,8-dihydro-6-hydroxymethylpterin-pyrophosphokinase" evidence="9">
    <location>
        <begin position="19"/>
        <end position="150"/>
    </location>
</feature>
<evidence type="ECO:0000256" key="8">
    <source>
        <dbReference type="ARBA" id="ARBA00022909"/>
    </source>
</evidence>
<evidence type="ECO:0000256" key="7">
    <source>
        <dbReference type="ARBA" id="ARBA00022840"/>
    </source>
</evidence>
<keyword evidence="4" id="KW-0808">Transferase</keyword>
<protein>
    <recommendedName>
        <fullName evidence="3">2-amino-4-hydroxy-6-hydroxymethyldihydropteridine diphosphokinase</fullName>
        <ecNumber evidence="3">2.7.6.3</ecNumber>
    </recommendedName>
</protein>
<dbReference type="AlphaFoldDB" id="A0A0B2A4M4"/>
<keyword evidence="11" id="KW-1185">Reference proteome</keyword>
<keyword evidence="8" id="KW-0289">Folate biosynthesis</keyword>
<keyword evidence="5" id="KW-0547">Nucleotide-binding</keyword>
<dbReference type="EMBL" id="JTDK01000014">
    <property type="protein sequence ID" value="KHK96552.1"/>
    <property type="molecule type" value="Genomic_DNA"/>
</dbReference>
<dbReference type="InterPro" id="IPR035907">
    <property type="entry name" value="Hppk_sf"/>
</dbReference>
<dbReference type="EC" id="2.7.6.3" evidence="3"/>
<reference evidence="10 11" key="1">
    <citation type="submission" date="2014-11" db="EMBL/GenBank/DDBJ databases">
        <title>Genome sequence of Microbacterium mangrovi MUSC 115(T).</title>
        <authorList>
            <person name="Lee L.-H."/>
        </authorList>
    </citation>
    <scope>NUCLEOTIDE SEQUENCE [LARGE SCALE GENOMIC DNA]</scope>
    <source>
        <strain evidence="10 11">MUSC 115</strain>
    </source>
</reference>
<dbReference type="GO" id="GO:0003848">
    <property type="term" value="F:2-amino-4-hydroxy-6-hydroxymethyldihydropteridine diphosphokinase activity"/>
    <property type="evidence" value="ECO:0007669"/>
    <property type="project" value="UniProtKB-EC"/>
</dbReference>
<evidence type="ECO:0000256" key="1">
    <source>
        <dbReference type="ARBA" id="ARBA00000198"/>
    </source>
</evidence>
<comment type="catalytic activity">
    <reaction evidence="1">
        <text>6-hydroxymethyl-7,8-dihydropterin + ATP = (7,8-dihydropterin-6-yl)methyl diphosphate + AMP + H(+)</text>
        <dbReference type="Rhea" id="RHEA:11412"/>
        <dbReference type="ChEBI" id="CHEBI:15378"/>
        <dbReference type="ChEBI" id="CHEBI:30616"/>
        <dbReference type="ChEBI" id="CHEBI:44841"/>
        <dbReference type="ChEBI" id="CHEBI:72950"/>
        <dbReference type="ChEBI" id="CHEBI:456215"/>
        <dbReference type="EC" id="2.7.6.3"/>
    </reaction>
</comment>
<name>A0A0B2A4M4_9MICO</name>
<organism evidence="10 11">
    <name type="scientific">Microbacterium mangrovi</name>
    <dbReference type="NCBI Taxonomy" id="1348253"/>
    <lineage>
        <taxon>Bacteria</taxon>
        <taxon>Bacillati</taxon>
        <taxon>Actinomycetota</taxon>
        <taxon>Actinomycetes</taxon>
        <taxon>Micrococcales</taxon>
        <taxon>Microbacteriaceae</taxon>
        <taxon>Microbacterium</taxon>
    </lineage>
</organism>
<evidence type="ECO:0000256" key="5">
    <source>
        <dbReference type="ARBA" id="ARBA00022741"/>
    </source>
</evidence>
<gene>
    <name evidence="10" type="ORF">LK09_14485</name>
</gene>